<dbReference type="Proteomes" id="UP000268844">
    <property type="component" value="Unassembled WGS sequence"/>
</dbReference>
<dbReference type="AlphaFoldDB" id="A0A447I6W5"/>
<keyword evidence="7" id="KW-1185">Reference proteome</keyword>
<dbReference type="InterPro" id="IPR005119">
    <property type="entry name" value="LysR_subst-bd"/>
</dbReference>
<dbReference type="RefSeq" id="WP_126148818.1">
    <property type="nucleotide sequence ID" value="NZ_JBHTMH010000001.1"/>
</dbReference>
<dbReference type="SUPFAM" id="SSF53850">
    <property type="entry name" value="Periplasmic binding protein-like II"/>
    <property type="match status" value="1"/>
</dbReference>
<dbReference type="InterPro" id="IPR036388">
    <property type="entry name" value="WH-like_DNA-bd_sf"/>
</dbReference>
<proteinExistence type="inferred from homology"/>
<keyword evidence="2" id="KW-0805">Transcription regulation</keyword>
<organism evidence="6 7">
    <name type="scientific">Devosia equisanguinis</name>
    <dbReference type="NCBI Taxonomy" id="2490941"/>
    <lineage>
        <taxon>Bacteria</taxon>
        <taxon>Pseudomonadati</taxon>
        <taxon>Pseudomonadota</taxon>
        <taxon>Alphaproteobacteria</taxon>
        <taxon>Hyphomicrobiales</taxon>
        <taxon>Devosiaceae</taxon>
        <taxon>Devosia</taxon>
    </lineage>
</organism>
<dbReference type="PANTHER" id="PTHR30126:SF40">
    <property type="entry name" value="HTH-TYPE TRANSCRIPTIONAL REGULATOR GLTR"/>
    <property type="match status" value="1"/>
</dbReference>
<evidence type="ECO:0000313" key="6">
    <source>
        <dbReference type="EMBL" id="VDS03226.1"/>
    </source>
</evidence>
<accession>A0A447I6W5</accession>
<dbReference type="GO" id="GO:0000976">
    <property type="term" value="F:transcription cis-regulatory region binding"/>
    <property type="evidence" value="ECO:0007669"/>
    <property type="project" value="TreeGrafter"/>
</dbReference>
<evidence type="ECO:0000256" key="4">
    <source>
        <dbReference type="ARBA" id="ARBA00023163"/>
    </source>
</evidence>
<evidence type="ECO:0000256" key="3">
    <source>
        <dbReference type="ARBA" id="ARBA00023125"/>
    </source>
</evidence>
<gene>
    <name evidence="6" type="primary">oxyR_1</name>
    <name evidence="6" type="ORF">DEVEQU_00347</name>
</gene>
<dbReference type="PROSITE" id="PS50931">
    <property type="entry name" value="HTH_LYSR"/>
    <property type="match status" value="1"/>
</dbReference>
<evidence type="ECO:0000259" key="5">
    <source>
        <dbReference type="PROSITE" id="PS50931"/>
    </source>
</evidence>
<keyword evidence="4" id="KW-0804">Transcription</keyword>
<dbReference type="CDD" id="cd05466">
    <property type="entry name" value="PBP2_LTTR_substrate"/>
    <property type="match status" value="1"/>
</dbReference>
<dbReference type="GO" id="GO:0003700">
    <property type="term" value="F:DNA-binding transcription factor activity"/>
    <property type="evidence" value="ECO:0007669"/>
    <property type="project" value="InterPro"/>
</dbReference>
<dbReference type="PANTHER" id="PTHR30126">
    <property type="entry name" value="HTH-TYPE TRANSCRIPTIONAL REGULATOR"/>
    <property type="match status" value="1"/>
</dbReference>
<name>A0A447I6W5_9HYPH</name>
<dbReference type="SUPFAM" id="SSF46785">
    <property type="entry name" value="Winged helix' DNA-binding domain"/>
    <property type="match status" value="1"/>
</dbReference>
<protein>
    <submittedName>
        <fullName evidence="6">Hydrogen peroxide-inducible genes activator</fullName>
    </submittedName>
</protein>
<dbReference type="Pfam" id="PF00126">
    <property type="entry name" value="HTH_1"/>
    <property type="match status" value="1"/>
</dbReference>
<dbReference type="OrthoDB" id="9791253at2"/>
<sequence>MNIRFLQTVVWLAELRSFRVTAERMNITPAAISSRVAALEQELGFRLFERDSRDVRPTLIGARFIEGARDIVQRYDQLLDDTSQALEPDGDIRIGVLPSMASTLLPSIISTLRERFPRIRVSISTESSPTILHHLEHRELDIILGFPGTDHALYRITPLCRFQMIWVSSKDYPSDDDPLVRAERLRASPIISYQVGTQNHRRLSDYMLKASFEEAIVHYSNSLATTIGMVSAGIGLSVLPAATIGAEVRAGTLKALEVEQNFPPTDYFAVCLQPPTSRFAPKVAAIAAECAEAFCARVGPGIATML</sequence>
<comment type="similarity">
    <text evidence="1">Belongs to the LysR transcriptional regulatory family.</text>
</comment>
<feature type="domain" description="HTH lysR-type" evidence="5">
    <location>
        <begin position="1"/>
        <end position="58"/>
    </location>
</feature>
<dbReference type="Pfam" id="PF03466">
    <property type="entry name" value="LysR_substrate"/>
    <property type="match status" value="1"/>
</dbReference>
<dbReference type="InterPro" id="IPR036390">
    <property type="entry name" value="WH_DNA-bd_sf"/>
</dbReference>
<evidence type="ECO:0000256" key="2">
    <source>
        <dbReference type="ARBA" id="ARBA00023015"/>
    </source>
</evidence>
<evidence type="ECO:0000313" key="7">
    <source>
        <dbReference type="Proteomes" id="UP000268844"/>
    </source>
</evidence>
<dbReference type="Gene3D" id="1.10.10.10">
    <property type="entry name" value="Winged helix-like DNA-binding domain superfamily/Winged helix DNA-binding domain"/>
    <property type="match status" value="1"/>
</dbReference>
<evidence type="ECO:0000256" key="1">
    <source>
        <dbReference type="ARBA" id="ARBA00009437"/>
    </source>
</evidence>
<reference evidence="6 7" key="1">
    <citation type="submission" date="2018-12" db="EMBL/GenBank/DDBJ databases">
        <authorList>
            <person name="Criscuolo A."/>
        </authorList>
    </citation>
    <scope>NUCLEOTIDE SEQUENCE [LARGE SCALE GENOMIC DNA]</scope>
    <source>
        <strain evidence="6">ACIP1116281</strain>
    </source>
</reference>
<keyword evidence="3" id="KW-0238">DNA-binding</keyword>
<dbReference type="EMBL" id="UZWD01000004">
    <property type="protein sequence ID" value="VDS03226.1"/>
    <property type="molecule type" value="Genomic_DNA"/>
</dbReference>
<dbReference type="Gene3D" id="3.40.190.10">
    <property type="entry name" value="Periplasmic binding protein-like II"/>
    <property type="match status" value="2"/>
</dbReference>
<dbReference type="InterPro" id="IPR000847">
    <property type="entry name" value="LysR_HTH_N"/>
</dbReference>